<evidence type="ECO:0000256" key="2">
    <source>
        <dbReference type="ARBA" id="ARBA00022801"/>
    </source>
</evidence>
<dbReference type="InterPro" id="IPR027417">
    <property type="entry name" value="P-loop_NTPase"/>
</dbReference>
<dbReference type="InterPro" id="IPR011545">
    <property type="entry name" value="DEAD/DEAH_box_helicase_dom"/>
</dbReference>
<dbReference type="PANTHER" id="PTHR13710:SF152">
    <property type="entry name" value="ATP-DEPENDENT DNA HELICASE Q5"/>
    <property type="match status" value="1"/>
</dbReference>
<comment type="similarity">
    <text evidence="1">Belongs to the helicase family. RecQ subfamily.</text>
</comment>
<evidence type="ECO:0000259" key="4">
    <source>
        <dbReference type="PROSITE" id="PS51192"/>
    </source>
</evidence>
<evidence type="ECO:0000313" key="5">
    <source>
        <dbReference type="Proteomes" id="UP000887565"/>
    </source>
</evidence>
<keyword evidence="5" id="KW-1185">Reference proteome</keyword>
<reference evidence="6" key="1">
    <citation type="submission" date="2022-11" db="UniProtKB">
        <authorList>
            <consortium name="WormBaseParasite"/>
        </authorList>
    </citation>
    <scope>IDENTIFICATION</scope>
</reference>
<dbReference type="PROSITE" id="PS51192">
    <property type="entry name" value="HELICASE_ATP_BIND_1"/>
    <property type="match status" value="1"/>
</dbReference>
<dbReference type="InterPro" id="IPR014001">
    <property type="entry name" value="Helicase_ATP-bd"/>
</dbReference>
<feature type="domain" description="Helicase ATP-binding" evidence="4">
    <location>
        <begin position="56"/>
        <end position="227"/>
    </location>
</feature>
<dbReference type="SUPFAM" id="SSF52540">
    <property type="entry name" value="P-loop containing nucleoside triphosphate hydrolases"/>
    <property type="match status" value="1"/>
</dbReference>
<protein>
    <submittedName>
        <fullName evidence="6">Helicase ATP-binding domain-containing protein</fullName>
    </submittedName>
</protein>
<dbReference type="WBParaSite" id="nRc.2.0.1.t19487-RA">
    <property type="protein sequence ID" value="nRc.2.0.1.t19487-RA"/>
    <property type="gene ID" value="nRc.2.0.1.g19487"/>
</dbReference>
<evidence type="ECO:0000313" key="6">
    <source>
        <dbReference type="WBParaSite" id="nRc.2.0.1.t19487-RA"/>
    </source>
</evidence>
<proteinExistence type="inferred from homology"/>
<dbReference type="GO" id="GO:0000724">
    <property type="term" value="P:double-strand break repair via homologous recombination"/>
    <property type="evidence" value="ECO:0007669"/>
    <property type="project" value="TreeGrafter"/>
</dbReference>
<dbReference type="AlphaFoldDB" id="A0A915J1B8"/>
<dbReference type="GO" id="GO:0005737">
    <property type="term" value="C:cytoplasm"/>
    <property type="evidence" value="ECO:0007669"/>
    <property type="project" value="TreeGrafter"/>
</dbReference>
<name>A0A915J1B8_ROMCU</name>
<dbReference type="Gene3D" id="3.40.50.300">
    <property type="entry name" value="P-loop containing nucleotide triphosphate hydrolases"/>
    <property type="match status" value="1"/>
</dbReference>
<dbReference type="GO" id="GO:0003677">
    <property type="term" value="F:DNA binding"/>
    <property type="evidence" value="ECO:0007669"/>
    <property type="project" value="UniProtKB-KW"/>
</dbReference>
<dbReference type="Pfam" id="PF00270">
    <property type="entry name" value="DEAD"/>
    <property type="match status" value="1"/>
</dbReference>
<organism evidence="5 6">
    <name type="scientific">Romanomermis culicivorax</name>
    <name type="common">Nematode worm</name>
    <dbReference type="NCBI Taxonomy" id="13658"/>
    <lineage>
        <taxon>Eukaryota</taxon>
        <taxon>Metazoa</taxon>
        <taxon>Ecdysozoa</taxon>
        <taxon>Nematoda</taxon>
        <taxon>Enoplea</taxon>
        <taxon>Dorylaimia</taxon>
        <taxon>Mermithida</taxon>
        <taxon>Mermithoidea</taxon>
        <taxon>Mermithidae</taxon>
        <taxon>Romanomermis</taxon>
    </lineage>
</organism>
<dbReference type="SMART" id="SM00487">
    <property type="entry name" value="DEXDc"/>
    <property type="match status" value="1"/>
</dbReference>
<dbReference type="GO" id="GO:0005524">
    <property type="term" value="F:ATP binding"/>
    <property type="evidence" value="ECO:0007669"/>
    <property type="project" value="InterPro"/>
</dbReference>
<dbReference type="GO" id="GO:0009378">
    <property type="term" value="F:four-way junction helicase activity"/>
    <property type="evidence" value="ECO:0007669"/>
    <property type="project" value="TreeGrafter"/>
</dbReference>
<dbReference type="GO" id="GO:0005694">
    <property type="term" value="C:chromosome"/>
    <property type="evidence" value="ECO:0007669"/>
    <property type="project" value="TreeGrafter"/>
</dbReference>
<evidence type="ECO:0000256" key="3">
    <source>
        <dbReference type="ARBA" id="ARBA00023125"/>
    </source>
</evidence>
<dbReference type="GO" id="GO:0005634">
    <property type="term" value="C:nucleus"/>
    <property type="evidence" value="ECO:0007669"/>
    <property type="project" value="TreeGrafter"/>
</dbReference>
<dbReference type="Proteomes" id="UP000887565">
    <property type="component" value="Unplaced"/>
</dbReference>
<dbReference type="PROSITE" id="PS00690">
    <property type="entry name" value="DEAH_ATP_HELICASE"/>
    <property type="match status" value="1"/>
</dbReference>
<accession>A0A915J1B8</accession>
<dbReference type="OMA" id="INDQVSH"/>
<evidence type="ECO:0000256" key="1">
    <source>
        <dbReference type="ARBA" id="ARBA00005446"/>
    </source>
</evidence>
<keyword evidence="3" id="KW-0238">DNA-binding</keyword>
<dbReference type="InterPro" id="IPR002464">
    <property type="entry name" value="DNA/RNA_helicase_DEAH_CS"/>
</dbReference>
<keyword evidence="2" id="KW-0378">Hydrolase</keyword>
<dbReference type="PANTHER" id="PTHR13710">
    <property type="entry name" value="DNA HELICASE RECQ FAMILY MEMBER"/>
    <property type="match status" value="1"/>
</dbReference>
<sequence>MLKNQSFPSLSEKNLENNVIFMQDGAPPHWGRILKNSQEEVIHYSVILDCFHKSALSQLMSNHDVLIFMPTGSGKSLCYQLPAVLKPGVCVVFSPLLALINDQVSHLKALKINAESLNSRLTPTERRRIIEDLKSPAPSIKLLYVTPEMACTDNFQSIVRTLHKNNLLSYFVVDEAHCVSYWDFHTYNDERLKQYELYKNYTEDYVCMRVSEYKSPNVHYMQIKEIF</sequence>
<dbReference type="GO" id="GO:0016787">
    <property type="term" value="F:hydrolase activity"/>
    <property type="evidence" value="ECO:0007669"/>
    <property type="project" value="UniProtKB-KW"/>
</dbReference>
<dbReference type="GO" id="GO:0043138">
    <property type="term" value="F:3'-5' DNA helicase activity"/>
    <property type="evidence" value="ECO:0007669"/>
    <property type="project" value="TreeGrafter"/>
</dbReference>